<accession>A0A4P9W044</accession>
<gene>
    <name evidence="2" type="ORF">BDK51DRAFT_32347</name>
</gene>
<proteinExistence type="predicted"/>
<dbReference type="AlphaFoldDB" id="A0A4P9W044"/>
<feature type="region of interest" description="Disordered" evidence="1">
    <location>
        <begin position="74"/>
        <end position="106"/>
    </location>
</feature>
<dbReference type="EMBL" id="KZ999026">
    <property type="protein sequence ID" value="RKO85491.1"/>
    <property type="molecule type" value="Genomic_DNA"/>
</dbReference>
<evidence type="ECO:0000313" key="3">
    <source>
        <dbReference type="Proteomes" id="UP000269721"/>
    </source>
</evidence>
<evidence type="ECO:0000256" key="1">
    <source>
        <dbReference type="SAM" id="MobiDB-lite"/>
    </source>
</evidence>
<reference evidence="3" key="1">
    <citation type="journal article" date="2018" name="Nat. Microbiol.">
        <title>Leveraging single-cell genomics to expand the fungal tree of life.</title>
        <authorList>
            <person name="Ahrendt S.R."/>
            <person name="Quandt C.A."/>
            <person name="Ciobanu D."/>
            <person name="Clum A."/>
            <person name="Salamov A."/>
            <person name="Andreopoulos B."/>
            <person name="Cheng J.F."/>
            <person name="Woyke T."/>
            <person name="Pelin A."/>
            <person name="Henrissat B."/>
            <person name="Reynolds N.K."/>
            <person name="Benny G.L."/>
            <person name="Smith M.E."/>
            <person name="James T.Y."/>
            <person name="Grigoriev I.V."/>
        </authorList>
    </citation>
    <scope>NUCLEOTIDE SEQUENCE [LARGE SCALE GENOMIC DNA]</scope>
</reference>
<organism evidence="2 3">
    <name type="scientific">Blyttiomyces helicus</name>
    <dbReference type="NCBI Taxonomy" id="388810"/>
    <lineage>
        <taxon>Eukaryota</taxon>
        <taxon>Fungi</taxon>
        <taxon>Fungi incertae sedis</taxon>
        <taxon>Chytridiomycota</taxon>
        <taxon>Chytridiomycota incertae sedis</taxon>
        <taxon>Chytridiomycetes</taxon>
        <taxon>Chytridiomycetes incertae sedis</taxon>
        <taxon>Blyttiomyces</taxon>
    </lineage>
</organism>
<evidence type="ECO:0000313" key="2">
    <source>
        <dbReference type="EMBL" id="RKO85491.1"/>
    </source>
</evidence>
<dbReference type="Proteomes" id="UP000269721">
    <property type="component" value="Unassembled WGS sequence"/>
</dbReference>
<protein>
    <submittedName>
        <fullName evidence="2">Uncharacterized protein</fullName>
    </submittedName>
</protein>
<sequence length="183" mass="20063">MSTDDPLYLTLKKFPNPAAAHPGSSEKANRLQSTLPGPARAYHRYSLGELLGGGVVKNCQGGDRWCAMRQEAMSTDCERDGGGRGRGATKNISKKPYGSHGNREPEILPLEPTVLRRNIDSGRGGEGRGMRAEKKIDQYHCAVYGSHGHRNPVIRPVEPTVILRHIYCGPNQNPLTASLYILF</sequence>
<keyword evidence="3" id="KW-1185">Reference proteome</keyword>
<name>A0A4P9W044_9FUNG</name>